<evidence type="ECO:0000313" key="1">
    <source>
        <dbReference type="EMBL" id="MCP2344515.1"/>
    </source>
</evidence>
<organism evidence="1 2">
    <name type="scientific">Nonomuraea roseoviolacea subsp. carminata</name>
    <dbReference type="NCBI Taxonomy" id="160689"/>
    <lineage>
        <taxon>Bacteria</taxon>
        <taxon>Bacillati</taxon>
        <taxon>Actinomycetota</taxon>
        <taxon>Actinomycetes</taxon>
        <taxon>Streptosporangiales</taxon>
        <taxon>Streptosporangiaceae</taxon>
        <taxon>Nonomuraea</taxon>
    </lineage>
</organism>
<name>A0ABT1JSE2_9ACTN</name>
<dbReference type="RefSeq" id="WP_253765473.1">
    <property type="nucleotide sequence ID" value="NZ_BAAAVE010000044.1"/>
</dbReference>
<protein>
    <recommendedName>
        <fullName evidence="3">DUF2785 domain-containing protein</fullName>
    </recommendedName>
</protein>
<gene>
    <name evidence="1" type="ORF">HD595_000637</name>
</gene>
<sequence length="266" mass="28583">MTDWDAVIKGDFAVPEGLAAAVDELVAMLAAADPAIRDGQAYEVLITWIRRGVLDDRLTALGGTMVARLSHADVQARTFAPLILAAEVERDAAAGLLDAATVRRWRDAFTAWWLTESDLRGWDDDLGWLHAIAHGADLGGSLGASPRLTADEAAALLTVIIERVVAPTPYRYAHMEGDRVARAMIRILARPELTPAQATGWLATVDRLFATGGPGPVPAQVANVLDVLTALYVMADRQPLPHRPAITDAIAGRLHFAFPAYPATRD</sequence>
<dbReference type="EMBL" id="JAMZEC010000001">
    <property type="protein sequence ID" value="MCP2344515.1"/>
    <property type="molecule type" value="Genomic_DNA"/>
</dbReference>
<evidence type="ECO:0008006" key="3">
    <source>
        <dbReference type="Google" id="ProtNLM"/>
    </source>
</evidence>
<evidence type="ECO:0000313" key="2">
    <source>
        <dbReference type="Proteomes" id="UP001320766"/>
    </source>
</evidence>
<dbReference type="Pfam" id="PF10978">
    <property type="entry name" value="DUF2785"/>
    <property type="match status" value="1"/>
</dbReference>
<dbReference type="InterPro" id="IPR021247">
    <property type="entry name" value="DUF2785"/>
</dbReference>
<proteinExistence type="predicted"/>
<keyword evidence="2" id="KW-1185">Reference proteome</keyword>
<comment type="caution">
    <text evidence="1">The sequence shown here is derived from an EMBL/GenBank/DDBJ whole genome shotgun (WGS) entry which is preliminary data.</text>
</comment>
<dbReference type="Proteomes" id="UP001320766">
    <property type="component" value="Unassembled WGS sequence"/>
</dbReference>
<reference evidence="1 2" key="1">
    <citation type="submission" date="2022-06" db="EMBL/GenBank/DDBJ databases">
        <title>Sequencing the genomes of 1000 actinobacteria strains.</title>
        <authorList>
            <person name="Klenk H.-P."/>
        </authorList>
    </citation>
    <scope>NUCLEOTIDE SEQUENCE [LARGE SCALE GENOMIC DNA]</scope>
    <source>
        <strain evidence="1 2">DSM 44170</strain>
    </source>
</reference>
<accession>A0ABT1JSE2</accession>